<dbReference type="PANTHER" id="PTHR30036">
    <property type="entry name" value="D-XYLOSE-BINDING PERIPLASMIC PROTEIN"/>
    <property type="match status" value="1"/>
</dbReference>
<keyword evidence="6" id="KW-1185">Reference proteome</keyword>
<evidence type="ECO:0000256" key="1">
    <source>
        <dbReference type="ARBA" id="ARBA00004418"/>
    </source>
</evidence>
<evidence type="ECO:0000259" key="4">
    <source>
        <dbReference type="Pfam" id="PF13407"/>
    </source>
</evidence>
<gene>
    <name evidence="5" type="ORF">LMG29542_02134</name>
</gene>
<feature type="signal peptide" evidence="3">
    <location>
        <begin position="1"/>
        <end position="31"/>
    </location>
</feature>
<organism evidence="5 6">
    <name type="scientific">Paraburkholderia humisilvae</name>
    <dbReference type="NCBI Taxonomy" id="627669"/>
    <lineage>
        <taxon>Bacteria</taxon>
        <taxon>Pseudomonadati</taxon>
        <taxon>Pseudomonadota</taxon>
        <taxon>Betaproteobacteria</taxon>
        <taxon>Burkholderiales</taxon>
        <taxon>Burkholderiaceae</taxon>
        <taxon>Paraburkholderia</taxon>
    </lineage>
</organism>
<reference evidence="5 6" key="1">
    <citation type="submission" date="2020-04" db="EMBL/GenBank/DDBJ databases">
        <authorList>
            <person name="De Canck E."/>
        </authorList>
    </citation>
    <scope>NUCLEOTIDE SEQUENCE [LARGE SCALE GENOMIC DNA]</scope>
    <source>
        <strain evidence="5 6">LMG 29542</strain>
    </source>
</reference>
<feature type="chain" id="PRO_5027100795" description="Periplasmic binding protein domain-containing protein" evidence="3">
    <location>
        <begin position="32"/>
        <end position="348"/>
    </location>
</feature>
<dbReference type="RefSeq" id="WP_175226408.1">
    <property type="nucleotide sequence ID" value="NZ_CADIKH010000008.1"/>
</dbReference>
<dbReference type="InterPro" id="IPR050555">
    <property type="entry name" value="Bact_Solute-Bind_Prot2"/>
</dbReference>
<feature type="domain" description="Periplasmic binding protein" evidence="4">
    <location>
        <begin position="37"/>
        <end position="284"/>
    </location>
</feature>
<dbReference type="GO" id="GO:0030246">
    <property type="term" value="F:carbohydrate binding"/>
    <property type="evidence" value="ECO:0007669"/>
    <property type="project" value="TreeGrafter"/>
</dbReference>
<sequence>MKLCKGKGSITALFAALSLSLGFAASAPARAADAHFVLISHAPDSDSWWNTIKNAIKQADEDFNVETDYRNPPNGDIADMSRLIEQAAARNYDGVITTIADYDVLKSSIGKVTAKKIPLVTINSGTEEQSQKLGAIMHVGQPEYVAGKAAGEKAKAAGVKSFLCVNHIATNAVSFDRCRGFAEAIGVDYKTSTIDSGQDPTEIQSKVSAYLRNHPNTGAILTLGPVPAAATLKAVQQMGLAGKIYFCTFDFSDDIAKAIQAGTIQFAIDQQPYLQGYIPVAVLAIAKKEHTTDPVKIRQILQANPKFKERLETYGLEPSYGPRDIRSGPGFITKANLDKVVKYAGQYR</sequence>
<proteinExistence type="inferred from homology"/>
<dbReference type="InterPro" id="IPR028082">
    <property type="entry name" value="Peripla_BP_I"/>
</dbReference>
<dbReference type="CDD" id="cd06312">
    <property type="entry name" value="PBP1_ABC_sugar_binding-like"/>
    <property type="match status" value="1"/>
</dbReference>
<dbReference type="Proteomes" id="UP000494363">
    <property type="component" value="Unassembled WGS sequence"/>
</dbReference>
<dbReference type="PANTHER" id="PTHR30036:SF7">
    <property type="entry name" value="ABC TRANSPORTER PERIPLASMIC-BINDING PROTEIN YPHF"/>
    <property type="match status" value="1"/>
</dbReference>
<dbReference type="SUPFAM" id="SSF53822">
    <property type="entry name" value="Periplasmic binding protein-like I"/>
    <property type="match status" value="1"/>
</dbReference>
<dbReference type="Gene3D" id="3.40.50.2300">
    <property type="match status" value="2"/>
</dbReference>
<name>A0A6J5DJS6_9BURK</name>
<dbReference type="AlphaFoldDB" id="A0A6J5DJS6"/>
<comment type="subcellular location">
    <subcellularLocation>
        <location evidence="1">Periplasm</location>
    </subcellularLocation>
</comment>
<dbReference type="InterPro" id="IPR025997">
    <property type="entry name" value="SBP_2_dom"/>
</dbReference>
<accession>A0A6J5DJS6</accession>
<dbReference type="GO" id="GO:0030288">
    <property type="term" value="C:outer membrane-bounded periplasmic space"/>
    <property type="evidence" value="ECO:0007669"/>
    <property type="project" value="TreeGrafter"/>
</dbReference>
<dbReference type="EMBL" id="CADIKH010000008">
    <property type="protein sequence ID" value="CAB3753737.1"/>
    <property type="molecule type" value="Genomic_DNA"/>
</dbReference>
<evidence type="ECO:0000256" key="2">
    <source>
        <dbReference type="ARBA" id="ARBA00007639"/>
    </source>
</evidence>
<comment type="similarity">
    <text evidence="2">Belongs to the bacterial solute-binding protein 2 family.</text>
</comment>
<evidence type="ECO:0000313" key="6">
    <source>
        <dbReference type="Proteomes" id="UP000494363"/>
    </source>
</evidence>
<protein>
    <recommendedName>
        <fullName evidence="4">Periplasmic binding protein domain-containing protein</fullName>
    </recommendedName>
</protein>
<evidence type="ECO:0000313" key="5">
    <source>
        <dbReference type="EMBL" id="CAB3753737.1"/>
    </source>
</evidence>
<evidence type="ECO:0000256" key="3">
    <source>
        <dbReference type="SAM" id="SignalP"/>
    </source>
</evidence>
<dbReference type="Pfam" id="PF13407">
    <property type="entry name" value="Peripla_BP_4"/>
    <property type="match status" value="1"/>
</dbReference>
<keyword evidence="3" id="KW-0732">Signal</keyword>